<keyword evidence="4" id="KW-0547">Nucleotide-binding</keyword>
<organism evidence="8 9">
    <name type="scientific">Piliocolobus tephrosceles</name>
    <name type="common">Ugandan red Colobus</name>
    <dbReference type="NCBI Taxonomy" id="591936"/>
    <lineage>
        <taxon>Eukaryota</taxon>
        <taxon>Metazoa</taxon>
        <taxon>Chordata</taxon>
        <taxon>Craniata</taxon>
        <taxon>Vertebrata</taxon>
        <taxon>Euteleostomi</taxon>
        <taxon>Mammalia</taxon>
        <taxon>Eutheria</taxon>
        <taxon>Euarchontoglires</taxon>
        <taxon>Primates</taxon>
        <taxon>Haplorrhini</taxon>
        <taxon>Catarrhini</taxon>
        <taxon>Cercopithecidae</taxon>
        <taxon>Colobinae</taxon>
        <taxon>Piliocolobus</taxon>
    </lineage>
</organism>
<evidence type="ECO:0000256" key="4">
    <source>
        <dbReference type="ARBA" id="ARBA00022741"/>
    </source>
</evidence>
<dbReference type="PANTHER" id="PTHR18937:SF172">
    <property type="entry name" value="STRUCTURAL MAINTENANCE OF CHROMOSOMES PROTEIN"/>
    <property type="match status" value="1"/>
</dbReference>
<dbReference type="Proteomes" id="UP000694416">
    <property type="component" value="Unplaced"/>
</dbReference>
<evidence type="ECO:0000256" key="1">
    <source>
        <dbReference type="ARBA" id="ARBA00004123"/>
    </source>
</evidence>
<dbReference type="GO" id="GO:0000796">
    <property type="term" value="C:condensin complex"/>
    <property type="evidence" value="ECO:0007669"/>
    <property type="project" value="TreeGrafter"/>
</dbReference>
<comment type="subcellular location">
    <subcellularLocation>
        <location evidence="2">Chromosome</location>
    </subcellularLocation>
    <subcellularLocation>
        <location evidence="1">Nucleus</location>
    </subcellularLocation>
</comment>
<reference evidence="8" key="2">
    <citation type="submission" date="2025-09" db="UniProtKB">
        <authorList>
            <consortium name="Ensembl"/>
        </authorList>
    </citation>
    <scope>IDENTIFICATION</scope>
</reference>
<proteinExistence type="predicted"/>
<dbReference type="Gene3D" id="3.40.50.300">
    <property type="entry name" value="P-loop containing nucleotide triphosphate hydrolases"/>
    <property type="match status" value="1"/>
</dbReference>
<evidence type="ECO:0000259" key="7">
    <source>
        <dbReference type="Pfam" id="PF02463"/>
    </source>
</evidence>
<evidence type="ECO:0000256" key="3">
    <source>
        <dbReference type="ARBA" id="ARBA00022454"/>
    </source>
</evidence>
<keyword evidence="3" id="KW-0158">Chromosome</keyword>
<reference evidence="8" key="1">
    <citation type="submission" date="2025-08" db="UniProtKB">
        <authorList>
            <consortium name="Ensembl"/>
        </authorList>
    </citation>
    <scope>IDENTIFICATION</scope>
</reference>
<evidence type="ECO:0000256" key="6">
    <source>
        <dbReference type="ARBA" id="ARBA00023242"/>
    </source>
</evidence>
<dbReference type="InterPro" id="IPR027417">
    <property type="entry name" value="P-loop_NTPase"/>
</dbReference>
<protein>
    <recommendedName>
        <fullName evidence="7">RecF/RecN/SMC N-terminal domain-containing protein</fullName>
    </recommendedName>
</protein>
<dbReference type="GO" id="GO:0005524">
    <property type="term" value="F:ATP binding"/>
    <property type="evidence" value="ECO:0007669"/>
    <property type="project" value="UniProtKB-KW"/>
</dbReference>
<dbReference type="SUPFAM" id="SSF52540">
    <property type="entry name" value="P-loop containing nucleoside triphosphate hydrolases"/>
    <property type="match status" value="1"/>
</dbReference>
<evidence type="ECO:0000313" key="9">
    <source>
        <dbReference type="Proteomes" id="UP000694416"/>
    </source>
</evidence>
<keyword evidence="9" id="KW-1185">Reference proteome</keyword>
<dbReference type="Ensembl" id="ENSPTET00000007105.1">
    <property type="protein sequence ID" value="ENSPTEP00000004579.1"/>
    <property type="gene ID" value="ENSPTEG00000005346.1"/>
</dbReference>
<evidence type="ECO:0000313" key="8">
    <source>
        <dbReference type="Ensembl" id="ENSPTEP00000004579.1"/>
    </source>
</evidence>
<dbReference type="GO" id="GO:0031981">
    <property type="term" value="C:nuclear lumen"/>
    <property type="evidence" value="ECO:0007669"/>
    <property type="project" value="UniProtKB-ARBA"/>
</dbReference>
<name>A0A8C9GI24_9PRIM</name>
<dbReference type="PANTHER" id="PTHR18937">
    <property type="entry name" value="STRUCTURAL MAINTENANCE OF CHROMOSOMES SMC FAMILY MEMBER"/>
    <property type="match status" value="1"/>
</dbReference>
<sequence>MKIQKSPNLKIFQDYNLKLYDYKKRRIDVKKFKKEKDKIKKVYDNLCNKRKIKFLKAFQIISTKLKEMYQMIAIGGDAELEIIDSSEIFNEGILFSVRPPKKSWKHIQNLSGVFALHYFKPNPIYFMDEIDAALDFKNVSIISHYIKTKTNDAQFIVISLRNQMFELCDRMIGIYKTNDITKCITMNPNKGER</sequence>
<keyword evidence="6" id="KW-0539">Nucleus</keyword>
<dbReference type="InterPro" id="IPR003395">
    <property type="entry name" value="RecF/RecN/SMC_N"/>
</dbReference>
<dbReference type="Pfam" id="PF02463">
    <property type="entry name" value="SMC_N"/>
    <property type="match status" value="1"/>
</dbReference>
<accession>A0A8C9GI24</accession>
<dbReference type="GO" id="GO:0007076">
    <property type="term" value="P:mitotic chromosome condensation"/>
    <property type="evidence" value="ECO:0007669"/>
    <property type="project" value="TreeGrafter"/>
</dbReference>
<evidence type="ECO:0000256" key="5">
    <source>
        <dbReference type="ARBA" id="ARBA00022840"/>
    </source>
</evidence>
<evidence type="ECO:0000256" key="2">
    <source>
        <dbReference type="ARBA" id="ARBA00004286"/>
    </source>
</evidence>
<keyword evidence="5" id="KW-0067">ATP-binding</keyword>
<feature type="domain" description="RecF/RecN/SMC N-terminal" evidence="7">
    <location>
        <begin position="107"/>
        <end position="179"/>
    </location>
</feature>
<dbReference type="AlphaFoldDB" id="A0A8C9GI24"/>